<reference evidence="1 2" key="1">
    <citation type="submission" date="2022-03" db="EMBL/GenBank/DDBJ databases">
        <title>Streptomyces yunnanensis P86,complete genome.</title>
        <authorList>
            <person name="Chen S."/>
            <person name="Zhang Q."/>
        </authorList>
    </citation>
    <scope>NUCLEOTIDE SEQUENCE [LARGE SCALE GENOMIC DNA]</scope>
    <source>
        <strain evidence="1 2">P86</strain>
    </source>
</reference>
<keyword evidence="2" id="KW-1185">Reference proteome</keyword>
<evidence type="ECO:0000313" key="2">
    <source>
        <dbReference type="Proteomes" id="UP001218629"/>
    </source>
</evidence>
<proteinExistence type="predicted"/>
<dbReference type="InterPro" id="IPR011990">
    <property type="entry name" value="TPR-like_helical_dom_sf"/>
</dbReference>
<dbReference type="SUPFAM" id="SSF48452">
    <property type="entry name" value="TPR-like"/>
    <property type="match status" value="1"/>
</dbReference>
<dbReference type="EMBL" id="CP095749">
    <property type="protein sequence ID" value="WEB42965.1"/>
    <property type="molecule type" value="Genomic_DNA"/>
</dbReference>
<evidence type="ECO:0008006" key="3">
    <source>
        <dbReference type="Google" id="ProtNLM"/>
    </source>
</evidence>
<dbReference type="RefSeq" id="WP_275309511.1">
    <property type="nucleotide sequence ID" value="NZ_CP095749.1"/>
</dbReference>
<sequence length="111" mass="12275">MSTADLAVDSGQCLLDLGRTEEARARIDEGLTLLPRARDKTRGVFRTYEAQSLLQAREVEQALAVSNESLDLATRIGADRCVTLVRELAPAFKPYQQVDGVPEFLERLRAA</sequence>
<accession>A0ABY8AD86</accession>
<dbReference type="Proteomes" id="UP001218629">
    <property type="component" value="Chromosome"/>
</dbReference>
<evidence type="ECO:0000313" key="1">
    <source>
        <dbReference type="EMBL" id="WEB42965.1"/>
    </source>
</evidence>
<name>A0ABY8AD86_9ACTN</name>
<organism evidence="1 2">
    <name type="scientific">Streptomyces yunnanensis</name>
    <dbReference type="NCBI Taxonomy" id="156453"/>
    <lineage>
        <taxon>Bacteria</taxon>
        <taxon>Bacillati</taxon>
        <taxon>Actinomycetota</taxon>
        <taxon>Actinomycetes</taxon>
        <taxon>Kitasatosporales</taxon>
        <taxon>Streptomycetaceae</taxon>
        <taxon>Streptomyces</taxon>
    </lineage>
</organism>
<protein>
    <recommendedName>
        <fullName evidence="3">Tetratricopeptide repeat-containing protein</fullName>
    </recommendedName>
</protein>
<gene>
    <name evidence="1" type="ORF">MOV08_29390</name>
</gene>